<name>A0A371FUS5_MUCPR</name>
<comment type="caution">
    <text evidence="1">The sequence shown here is derived from an EMBL/GenBank/DDBJ whole genome shotgun (WGS) entry which is preliminary data.</text>
</comment>
<dbReference type="InterPro" id="IPR050951">
    <property type="entry name" value="Retrovirus_Pol_polyprotein"/>
</dbReference>
<dbReference type="OrthoDB" id="101614at2759"/>
<protein>
    <recommendedName>
        <fullName evidence="3">Reverse transcriptase RNase H-like domain-containing protein</fullName>
    </recommendedName>
</protein>
<dbReference type="Gene3D" id="3.30.70.270">
    <property type="match status" value="1"/>
</dbReference>
<dbReference type="InterPro" id="IPR043502">
    <property type="entry name" value="DNA/RNA_pol_sf"/>
</dbReference>
<dbReference type="SUPFAM" id="SSF56672">
    <property type="entry name" value="DNA/RNA polymerases"/>
    <property type="match status" value="1"/>
</dbReference>
<organism evidence="1 2">
    <name type="scientific">Mucuna pruriens</name>
    <name type="common">Velvet bean</name>
    <name type="synonym">Dolichos pruriens</name>
    <dbReference type="NCBI Taxonomy" id="157652"/>
    <lineage>
        <taxon>Eukaryota</taxon>
        <taxon>Viridiplantae</taxon>
        <taxon>Streptophyta</taxon>
        <taxon>Embryophyta</taxon>
        <taxon>Tracheophyta</taxon>
        <taxon>Spermatophyta</taxon>
        <taxon>Magnoliopsida</taxon>
        <taxon>eudicotyledons</taxon>
        <taxon>Gunneridae</taxon>
        <taxon>Pentapetalae</taxon>
        <taxon>rosids</taxon>
        <taxon>fabids</taxon>
        <taxon>Fabales</taxon>
        <taxon>Fabaceae</taxon>
        <taxon>Papilionoideae</taxon>
        <taxon>50 kb inversion clade</taxon>
        <taxon>NPAAA clade</taxon>
        <taxon>indigoferoid/millettioid clade</taxon>
        <taxon>Phaseoleae</taxon>
        <taxon>Mucuna</taxon>
    </lineage>
</organism>
<dbReference type="InterPro" id="IPR043128">
    <property type="entry name" value="Rev_trsase/Diguanyl_cyclase"/>
</dbReference>
<dbReference type="Proteomes" id="UP000257109">
    <property type="component" value="Unassembled WGS sequence"/>
</dbReference>
<dbReference type="PANTHER" id="PTHR37984">
    <property type="entry name" value="PROTEIN CBG26694"/>
    <property type="match status" value="1"/>
</dbReference>
<sequence length="186" mass="20970">MDDIMKSKEKKGHVKNLASVFGVLRRYQLKLNLEKFSFGVKAGKFLGFMLIRRSIEANPKKCNTVIGMRSPKSGKDFSFSGVKDDASLFPILTRSVLGKLVFVYISISDNAKKRVNSALSIMSALQGVELRYQKIEKATLAIVITTKKLRPYLQSHHPELAGRMTGWTVELSEFDIAFERRGHMKA</sequence>
<gene>
    <name evidence="1" type="ORF">CR513_37172</name>
</gene>
<dbReference type="PANTHER" id="PTHR37984:SF5">
    <property type="entry name" value="PROTEIN NYNRIN-LIKE"/>
    <property type="match status" value="1"/>
</dbReference>
<evidence type="ECO:0008006" key="3">
    <source>
        <dbReference type="Google" id="ProtNLM"/>
    </source>
</evidence>
<evidence type="ECO:0000313" key="1">
    <source>
        <dbReference type="EMBL" id="RDX82089.1"/>
    </source>
</evidence>
<accession>A0A371FUS5</accession>
<dbReference type="EMBL" id="QJKJ01007749">
    <property type="protein sequence ID" value="RDX82089.1"/>
    <property type="molecule type" value="Genomic_DNA"/>
</dbReference>
<reference evidence="1" key="1">
    <citation type="submission" date="2018-05" db="EMBL/GenBank/DDBJ databases">
        <title>Draft genome of Mucuna pruriens seed.</title>
        <authorList>
            <person name="Nnadi N.E."/>
            <person name="Vos R."/>
            <person name="Hasami M.H."/>
            <person name="Devisetty U.K."/>
            <person name="Aguiy J.C."/>
        </authorList>
    </citation>
    <scope>NUCLEOTIDE SEQUENCE [LARGE SCALE GENOMIC DNA]</scope>
    <source>
        <strain evidence="1">JCA_2017</strain>
    </source>
</reference>
<proteinExistence type="predicted"/>
<keyword evidence="2" id="KW-1185">Reference proteome</keyword>
<feature type="non-terminal residue" evidence="1">
    <location>
        <position position="1"/>
    </location>
</feature>
<evidence type="ECO:0000313" key="2">
    <source>
        <dbReference type="Proteomes" id="UP000257109"/>
    </source>
</evidence>
<dbReference type="AlphaFoldDB" id="A0A371FUS5"/>